<feature type="coiled-coil region" evidence="1">
    <location>
        <begin position="13"/>
        <end position="47"/>
    </location>
</feature>
<reference evidence="2 3" key="1">
    <citation type="submission" date="2018-11" db="EMBL/GenBank/DDBJ databases">
        <title>Aureibaculum marinum gen. nov., sp. nov., a member of the family Flavobacteriaceae isolated from the Bohai Sea.</title>
        <authorList>
            <person name="Ji X."/>
        </authorList>
    </citation>
    <scope>NUCLEOTIDE SEQUENCE [LARGE SCALE GENOMIC DNA]</scope>
    <source>
        <strain evidence="2 3">BH-SD17</strain>
    </source>
</reference>
<dbReference type="OrthoDB" id="9917333at2"/>
<accession>A0A3N4NJD4</accession>
<dbReference type="Proteomes" id="UP000270856">
    <property type="component" value="Unassembled WGS sequence"/>
</dbReference>
<dbReference type="EMBL" id="RPFJ01000067">
    <property type="protein sequence ID" value="RPD91619.1"/>
    <property type="molecule type" value="Genomic_DNA"/>
</dbReference>
<name>A0A3N4NJD4_9FLAO</name>
<organism evidence="2 3">
    <name type="scientific">Aureibaculum marinum</name>
    <dbReference type="NCBI Taxonomy" id="2487930"/>
    <lineage>
        <taxon>Bacteria</taxon>
        <taxon>Pseudomonadati</taxon>
        <taxon>Bacteroidota</taxon>
        <taxon>Flavobacteriia</taxon>
        <taxon>Flavobacteriales</taxon>
        <taxon>Flavobacteriaceae</taxon>
        <taxon>Aureibaculum</taxon>
    </lineage>
</organism>
<keyword evidence="3" id="KW-1185">Reference proteome</keyword>
<comment type="caution">
    <text evidence="2">The sequence shown here is derived from an EMBL/GenBank/DDBJ whole genome shotgun (WGS) entry which is preliminary data.</text>
</comment>
<evidence type="ECO:0000313" key="3">
    <source>
        <dbReference type="Proteomes" id="UP000270856"/>
    </source>
</evidence>
<evidence type="ECO:0000256" key="1">
    <source>
        <dbReference type="SAM" id="Coils"/>
    </source>
</evidence>
<protein>
    <submittedName>
        <fullName evidence="2">Uncharacterized protein</fullName>
    </submittedName>
</protein>
<evidence type="ECO:0000313" key="2">
    <source>
        <dbReference type="EMBL" id="RPD91619.1"/>
    </source>
</evidence>
<gene>
    <name evidence="2" type="ORF">EGM88_14720</name>
</gene>
<sequence>MKIKYNRSIKNGKSNLKIDIEVSESELNELEKIKTELKDSLNEYCELEKVELDLQVSGHIANFPKVYDLLYIKTDIIKNLYYNDYYKDVIYLKNGFIEFTENDLFYEFASAYNILNDTSKALVLLKNIIRVKLIDWLIEHEYNDVYRVLFRYENQLYINKYKTIFSDYGFELFEYLDNNWQEIKKPTKYSEIYHFMRGYGNGKIICYGTEFKRFLKKYNGTQFSKIMNSKEDDNIKTILTNLKNEFIKLNKYPNLTI</sequence>
<dbReference type="RefSeq" id="WP_123899174.1">
    <property type="nucleotide sequence ID" value="NZ_RPFJ01000067.1"/>
</dbReference>
<keyword evidence="1" id="KW-0175">Coiled coil</keyword>
<dbReference type="AlphaFoldDB" id="A0A3N4NJD4"/>
<proteinExistence type="predicted"/>